<gene>
    <name evidence="5" type="ORF">IPH26_20170</name>
</gene>
<dbReference type="SUPFAM" id="SSF54197">
    <property type="entry name" value="HIT-like"/>
    <property type="match status" value="1"/>
</dbReference>
<dbReference type="PANTHER" id="PTHR23089">
    <property type="entry name" value="HISTIDINE TRIAD HIT PROTEIN"/>
    <property type="match status" value="1"/>
</dbReference>
<dbReference type="AlphaFoldDB" id="A0A9D7E287"/>
<dbReference type="InterPro" id="IPR036265">
    <property type="entry name" value="HIT-like_sf"/>
</dbReference>
<evidence type="ECO:0000313" key="5">
    <source>
        <dbReference type="EMBL" id="MBK6975151.1"/>
    </source>
</evidence>
<evidence type="ECO:0000256" key="1">
    <source>
        <dbReference type="PIRSR" id="PIRSR601310-1"/>
    </source>
</evidence>
<comment type="caution">
    <text evidence="5">The sequence shown here is derived from an EMBL/GenBank/DDBJ whole genome shotgun (WGS) entry which is preliminary data.</text>
</comment>
<dbReference type="InterPro" id="IPR019808">
    <property type="entry name" value="Histidine_triad_CS"/>
</dbReference>
<protein>
    <submittedName>
        <fullName evidence="5">Histidine triad nucleotide-binding protein</fullName>
    </submittedName>
</protein>
<organism evidence="5 6">
    <name type="scientific">Candidatus Methylophosphatis roskildensis</name>
    <dbReference type="NCBI Taxonomy" id="2899263"/>
    <lineage>
        <taxon>Bacteria</taxon>
        <taxon>Pseudomonadati</taxon>
        <taxon>Pseudomonadota</taxon>
        <taxon>Betaproteobacteria</taxon>
        <taxon>Nitrosomonadales</taxon>
        <taxon>Sterolibacteriaceae</taxon>
        <taxon>Candidatus Methylophosphatis</taxon>
    </lineage>
</organism>
<evidence type="ECO:0000256" key="2">
    <source>
        <dbReference type="PIRSR" id="PIRSR601310-3"/>
    </source>
</evidence>
<dbReference type="PRINTS" id="PR00332">
    <property type="entry name" value="HISTRIAD"/>
</dbReference>
<dbReference type="GO" id="GO:0003824">
    <property type="term" value="F:catalytic activity"/>
    <property type="evidence" value="ECO:0007669"/>
    <property type="project" value="InterPro"/>
</dbReference>
<feature type="short sequence motif" description="Histidine triad motif" evidence="2 3">
    <location>
        <begin position="97"/>
        <end position="101"/>
    </location>
</feature>
<evidence type="ECO:0000259" key="4">
    <source>
        <dbReference type="PROSITE" id="PS51084"/>
    </source>
</evidence>
<feature type="active site" description="Tele-AMP-histidine intermediate" evidence="1">
    <location>
        <position position="99"/>
    </location>
</feature>
<dbReference type="Proteomes" id="UP000807785">
    <property type="component" value="Unassembled WGS sequence"/>
</dbReference>
<dbReference type="InterPro" id="IPR011146">
    <property type="entry name" value="HIT-like"/>
</dbReference>
<name>A0A9D7E287_9PROT</name>
<dbReference type="InterPro" id="IPR001310">
    <property type="entry name" value="Histidine_triad_HIT"/>
</dbReference>
<dbReference type="PROSITE" id="PS00892">
    <property type="entry name" value="HIT_1"/>
    <property type="match status" value="1"/>
</dbReference>
<sequence>MDNCIFCKIARGEIPARKILEDDDMVAFSDIHPHAPVHFLIIPKRHIESLANCDESDAALLGRMLAVAPRLAREQGSPDGFRTIINTGRVGRQEVYHLHIHVLGGPEPIPGPMVGR</sequence>
<proteinExistence type="predicted"/>
<dbReference type="PROSITE" id="PS51084">
    <property type="entry name" value="HIT_2"/>
    <property type="match status" value="1"/>
</dbReference>
<feature type="domain" description="HIT" evidence="4">
    <location>
        <begin position="5"/>
        <end position="115"/>
    </location>
</feature>
<evidence type="ECO:0000313" key="6">
    <source>
        <dbReference type="Proteomes" id="UP000807785"/>
    </source>
</evidence>
<reference evidence="5" key="1">
    <citation type="submission" date="2020-10" db="EMBL/GenBank/DDBJ databases">
        <title>Connecting structure to function with the recovery of over 1000 high-quality activated sludge metagenome-assembled genomes encoding full-length rRNA genes using long-read sequencing.</title>
        <authorList>
            <person name="Singleton C.M."/>
            <person name="Petriglieri F."/>
            <person name="Kristensen J.M."/>
            <person name="Kirkegaard R.H."/>
            <person name="Michaelsen T.Y."/>
            <person name="Andersen M.H."/>
            <person name="Karst S.M."/>
            <person name="Dueholm M.S."/>
            <person name="Nielsen P.H."/>
            <person name="Albertsen M."/>
        </authorList>
    </citation>
    <scope>NUCLEOTIDE SEQUENCE</scope>
    <source>
        <strain evidence="5">Bjer_18-Q3-R1-45_BAT3C.347</strain>
    </source>
</reference>
<dbReference type="EMBL" id="JADJEV010000005">
    <property type="protein sequence ID" value="MBK6975151.1"/>
    <property type="molecule type" value="Genomic_DNA"/>
</dbReference>
<dbReference type="Gene3D" id="3.30.428.10">
    <property type="entry name" value="HIT-like"/>
    <property type="match status" value="1"/>
</dbReference>
<dbReference type="Pfam" id="PF11969">
    <property type="entry name" value="DcpS_C"/>
    <property type="match status" value="1"/>
</dbReference>
<dbReference type="CDD" id="cd01276">
    <property type="entry name" value="PKCI_related"/>
    <property type="match status" value="1"/>
</dbReference>
<evidence type="ECO:0000256" key="3">
    <source>
        <dbReference type="PROSITE-ProRule" id="PRU00464"/>
    </source>
</evidence>
<accession>A0A9D7E287</accession>